<dbReference type="EMBL" id="MU826876">
    <property type="protein sequence ID" value="KAJ7369988.1"/>
    <property type="molecule type" value="Genomic_DNA"/>
</dbReference>
<organism evidence="2 3">
    <name type="scientific">Desmophyllum pertusum</name>
    <dbReference type="NCBI Taxonomy" id="174260"/>
    <lineage>
        <taxon>Eukaryota</taxon>
        <taxon>Metazoa</taxon>
        <taxon>Cnidaria</taxon>
        <taxon>Anthozoa</taxon>
        <taxon>Hexacorallia</taxon>
        <taxon>Scleractinia</taxon>
        <taxon>Caryophylliina</taxon>
        <taxon>Caryophylliidae</taxon>
        <taxon>Desmophyllum</taxon>
    </lineage>
</organism>
<accession>A0A9X0CQ09</accession>
<evidence type="ECO:0000313" key="3">
    <source>
        <dbReference type="Proteomes" id="UP001163046"/>
    </source>
</evidence>
<evidence type="ECO:0000256" key="1">
    <source>
        <dbReference type="SAM" id="SignalP"/>
    </source>
</evidence>
<reference evidence="2" key="1">
    <citation type="submission" date="2023-01" db="EMBL/GenBank/DDBJ databases">
        <title>Genome assembly of the deep-sea coral Lophelia pertusa.</title>
        <authorList>
            <person name="Herrera S."/>
            <person name="Cordes E."/>
        </authorList>
    </citation>
    <scope>NUCLEOTIDE SEQUENCE</scope>
    <source>
        <strain evidence="2">USNM1676648</strain>
        <tissue evidence="2">Polyp</tissue>
    </source>
</reference>
<protein>
    <submittedName>
        <fullName evidence="2">Uncharacterized protein</fullName>
    </submittedName>
</protein>
<feature type="chain" id="PRO_5040723846" evidence="1">
    <location>
        <begin position="27"/>
        <end position="144"/>
    </location>
</feature>
<dbReference type="Proteomes" id="UP001163046">
    <property type="component" value="Unassembled WGS sequence"/>
</dbReference>
<sequence>MASTKTRAVFLVILAVCAYLTSETDAHLKIGKKEFRPMRKNSEDCFKIGYIPDSDITRTRNGSPELRKYQSYTETIAKLWKTRFVNIHLVFLGSTFELPAQSCQEIVASEGKEIVSGDYWIYSDGNDHIIVARCELRYYGPVIS</sequence>
<name>A0A9X0CQ09_9CNID</name>
<proteinExistence type="predicted"/>
<evidence type="ECO:0000313" key="2">
    <source>
        <dbReference type="EMBL" id="KAJ7369988.1"/>
    </source>
</evidence>
<feature type="signal peptide" evidence="1">
    <location>
        <begin position="1"/>
        <end position="26"/>
    </location>
</feature>
<dbReference type="AlphaFoldDB" id="A0A9X0CQ09"/>
<keyword evidence="3" id="KW-1185">Reference proteome</keyword>
<gene>
    <name evidence="2" type="ORF">OS493_034933</name>
</gene>
<comment type="caution">
    <text evidence="2">The sequence shown here is derived from an EMBL/GenBank/DDBJ whole genome shotgun (WGS) entry which is preliminary data.</text>
</comment>
<keyword evidence="1" id="KW-0732">Signal</keyword>